<accession>A0A0F9BI80</accession>
<proteinExistence type="predicted"/>
<sequence>VAGVTIDFEVAPDEHLFWNCDYIDIYPIEVSSSSSSLSLSSSSSSLSSSSSSSSA</sequence>
<comment type="caution">
    <text evidence="2">The sequence shown here is derived from an EMBL/GenBank/DDBJ whole genome shotgun (WGS) entry which is preliminary data.</text>
</comment>
<dbReference type="AlphaFoldDB" id="A0A0F9BI80"/>
<evidence type="ECO:0000256" key="1">
    <source>
        <dbReference type="SAM" id="MobiDB-lite"/>
    </source>
</evidence>
<feature type="non-terminal residue" evidence="2">
    <location>
        <position position="1"/>
    </location>
</feature>
<evidence type="ECO:0000313" key="2">
    <source>
        <dbReference type="EMBL" id="KKK90314.1"/>
    </source>
</evidence>
<gene>
    <name evidence="2" type="ORF">LCGC14_2724270</name>
</gene>
<dbReference type="EMBL" id="LAZR01049156">
    <property type="protein sequence ID" value="KKK90314.1"/>
    <property type="molecule type" value="Genomic_DNA"/>
</dbReference>
<feature type="region of interest" description="Disordered" evidence="1">
    <location>
        <begin position="34"/>
        <end position="55"/>
    </location>
</feature>
<reference evidence="2" key="1">
    <citation type="journal article" date="2015" name="Nature">
        <title>Complex archaea that bridge the gap between prokaryotes and eukaryotes.</title>
        <authorList>
            <person name="Spang A."/>
            <person name="Saw J.H."/>
            <person name="Jorgensen S.L."/>
            <person name="Zaremba-Niedzwiedzka K."/>
            <person name="Martijn J."/>
            <person name="Lind A.E."/>
            <person name="van Eijk R."/>
            <person name="Schleper C."/>
            <person name="Guy L."/>
            <person name="Ettema T.J."/>
        </authorList>
    </citation>
    <scope>NUCLEOTIDE SEQUENCE</scope>
</reference>
<name>A0A0F9BI80_9ZZZZ</name>
<organism evidence="2">
    <name type="scientific">marine sediment metagenome</name>
    <dbReference type="NCBI Taxonomy" id="412755"/>
    <lineage>
        <taxon>unclassified sequences</taxon>
        <taxon>metagenomes</taxon>
        <taxon>ecological metagenomes</taxon>
    </lineage>
</organism>
<protein>
    <submittedName>
        <fullName evidence="2">Uncharacterized protein</fullName>
    </submittedName>
</protein>